<dbReference type="PANTHER" id="PTHR11636:SF76">
    <property type="entry name" value="PROTEIN NUBBIN"/>
    <property type="match status" value="1"/>
</dbReference>
<proteinExistence type="predicted"/>
<keyword evidence="2" id="KW-0371">Homeobox</keyword>
<dbReference type="Proteomes" id="UP000708208">
    <property type="component" value="Unassembled WGS sequence"/>
</dbReference>
<feature type="region of interest" description="Disordered" evidence="4">
    <location>
        <begin position="46"/>
        <end position="111"/>
    </location>
</feature>
<accession>A0A8J2NML0</accession>
<dbReference type="GO" id="GO:0000981">
    <property type="term" value="F:DNA-binding transcription factor activity, RNA polymerase II-specific"/>
    <property type="evidence" value="ECO:0007669"/>
    <property type="project" value="TreeGrafter"/>
</dbReference>
<dbReference type="EMBL" id="CAJVCH010055423">
    <property type="protein sequence ID" value="CAG7718711.1"/>
    <property type="molecule type" value="Genomic_DNA"/>
</dbReference>
<feature type="domain" description="POU-specific" evidence="5">
    <location>
        <begin position="308"/>
        <end position="330"/>
    </location>
</feature>
<dbReference type="OrthoDB" id="8300707at2759"/>
<evidence type="ECO:0000313" key="7">
    <source>
        <dbReference type="Proteomes" id="UP000708208"/>
    </source>
</evidence>
<dbReference type="InterPro" id="IPR050255">
    <property type="entry name" value="POU_domain_TF"/>
</dbReference>
<gene>
    <name evidence="6" type="ORF">AFUS01_LOCUS8082</name>
</gene>
<dbReference type="GO" id="GO:0000978">
    <property type="term" value="F:RNA polymerase II cis-regulatory region sequence-specific DNA binding"/>
    <property type="evidence" value="ECO:0007669"/>
    <property type="project" value="TreeGrafter"/>
</dbReference>
<dbReference type="PROSITE" id="PS51179">
    <property type="entry name" value="POU_3"/>
    <property type="match status" value="1"/>
</dbReference>
<protein>
    <recommendedName>
        <fullName evidence="5">POU-specific domain-containing protein</fullName>
    </recommendedName>
</protein>
<feature type="region of interest" description="Disordered" evidence="4">
    <location>
        <begin position="216"/>
        <end position="295"/>
    </location>
</feature>
<evidence type="ECO:0000256" key="2">
    <source>
        <dbReference type="ARBA" id="ARBA00023155"/>
    </source>
</evidence>
<dbReference type="AlphaFoldDB" id="A0A8J2NML0"/>
<keyword evidence="3" id="KW-0539">Nucleus</keyword>
<keyword evidence="7" id="KW-1185">Reference proteome</keyword>
<evidence type="ECO:0000256" key="4">
    <source>
        <dbReference type="SAM" id="MobiDB-lite"/>
    </source>
</evidence>
<name>A0A8J2NML0_9HEXA</name>
<sequence>MAELLLVGEPGTETVTLNDLELLNLVIIYDWNPLITDNGLNGDLLSEDERSGSELGDDGDSMDSDKVGALNLSNDRLHNNNNSTSHHPSKNGSVNSQSNGHGQLGSSPSITPTAASVQAALAAIQAGQLSLNQLMSLSASSQQLYLQNQFASTASLGSQELQALQQHLQQQHQTIQQTLQQLIMFGQTAGSGAPATLPPQAQFYLQNQAAQVAQTLQQQIQKSQNVQQQQHHGHSHGHHNHGHGHGLGHGGHGVHGHTPGHGGQNTNQSQLQSHTNVSPSPTSPPQTHVTHHIKSSNTARLIVEPTVDDTTDLEELEQFAKTFKQRRIKL</sequence>
<feature type="non-terminal residue" evidence="6">
    <location>
        <position position="1"/>
    </location>
</feature>
<organism evidence="6 7">
    <name type="scientific">Allacma fusca</name>
    <dbReference type="NCBI Taxonomy" id="39272"/>
    <lineage>
        <taxon>Eukaryota</taxon>
        <taxon>Metazoa</taxon>
        <taxon>Ecdysozoa</taxon>
        <taxon>Arthropoda</taxon>
        <taxon>Hexapoda</taxon>
        <taxon>Collembola</taxon>
        <taxon>Symphypleona</taxon>
        <taxon>Sminthuridae</taxon>
        <taxon>Allacma</taxon>
    </lineage>
</organism>
<dbReference type="PANTHER" id="PTHR11636">
    <property type="entry name" value="POU DOMAIN"/>
    <property type="match status" value="1"/>
</dbReference>
<feature type="compositionally biased region" description="Polar residues" evidence="4">
    <location>
        <begin position="92"/>
        <end position="111"/>
    </location>
</feature>
<evidence type="ECO:0000256" key="1">
    <source>
        <dbReference type="ARBA" id="ARBA00023125"/>
    </source>
</evidence>
<dbReference type="InterPro" id="IPR000327">
    <property type="entry name" value="POU_dom"/>
</dbReference>
<keyword evidence="1" id="KW-0238">DNA-binding</keyword>
<feature type="non-terminal residue" evidence="6">
    <location>
        <position position="330"/>
    </location>
</feature>
<feature type="compositionally biased region" description="Polar residues" evidence="4">
    <location>
        <begin position="264"/>
        <end position="288"/>
    </location>
</feature>
<feature type="compositionally biased region" description="Gly residues" evidence="4">
    <location>
        <begin position="247"/>
        <end position="263"/>
    </location>
</feature>
<evidence type="ECO:0000313" key="6">
    <source>
        <dbReference type="EMBL" id="CAG7718711.1"/>
    </source>
</evidence>
<feature type="compositionally biased region" description="Low complexity" evidence="4">
    <location>
        <begin position="216"/>
        <end position="230"/>
    </location>
</feature>
<evidence type="ECO:0000256" key="3">
    <source>
        <dbReference type="ARBA" id="ARBA00023242"/>
    </source>
</evidence>
<comment type="caution">
    <text evidence="6">The sequence shown here is derived from an EMBL/GenBank/DDBJ whole genome shotgun (WGS) entry which is preliminary data.</text>
</comment>
<reference evidence="6" key="1">
    <citation type="submission" date="2021-06" db="EMBL/GenBank/DDBJ databases">
        <authorList>
            <person name="Hodson N. C."/>
            <person name="Mongue J. A."/>
            <person name="Jaron S. K."/>
        </authorList>
    </citation>
    <scope>NUCLEOTIDE SEQUENCE</scope>
</reference>
<evidence type="ECO:0000259" key="5">
    <source>
        <dbReference type="PROSITE" id="PS51179"/>
    </source>
</evidence>
<feature type="compositionally biased region" description="Basic residues" evidence="4">
    <location>
        <begin position="231"/>
        <end position="246"/>
    </location>
</feature>
<feature type="compositionally biased region" description="Low complexity" evidence="4">
    <location>
        <begin position="70"/>
        <end position="86"/>
    </location>
</feature>